<feature type="DNA-binding region" description="OmpR/PhoB-type" evidence="3">
    <location>
        <begin position="134"/>
        <end position="232"/>
    </location>
</feature>
<dbReference type="InterPro" id="IPR036388">
    <property type="entry name" value="WH-like_DNA-bd_sf"/>
</dbReference>
<evidence type="ECO:0000256" key="2">
    <source>
        <dbReference type="PROSITE-ProRule" id="PRU00169"/>
    </source>
</evidence>
<dbReference type="GO" id="GO:0032993">
    <property type="term" value="C:protein-DNA complex"/>
    <property type="evidence" value="ECO:0007669"/>
    <property type="project" value="TreeGrafter"/>
</dbReference>
<organism evidence="6 7">
    <name type="scientific">Methylocapsa palsarum</name>
    <dbReference type="NCBI Taxonomy" id="1612308"/>
    <lineage>
        <taxon>Bacteria</taxon>
        <taxon>Pseudomonadati</taxon>
        <taxon>Pseudomonadota</taxon>
        <taxon>Alphaproteobacteria</taxon>
        <taxon>Hyphomicrobiales</taxon>
        <taxon>Beijerinckiaceae</taxon>
        <taxon>Methylocapsa</taxon>
    </lineage>
</organism>
<dbReference type="PROSITE" id="PS51755">
    <property type="entry name" value="OMPR_PHOB"/>
    <property type="match status" value="1"/>
</dbReference>
<dbReference type="SMART" id="SM00448">
    <property type="entry name" value="REC"/>
    <property type="match status" value="1"/>
</dbReference>
<dbReference type="PANTHER" id="PTHR48111:SF76">
    <property type="entry name" value="TWO-COMPONENT RESPONSE REGULATOR"/>
    <property type="match status" value="1"/>
</dbReference>
<feature type="domain" description="Response regulatory" evidence="4">
    <location>
        <begin position="12"/>
        <end position="126"/>
    </location>
</feature>
<dbReference type="Gene3D" id="6.10.250.690">
    <property type="match status" value="1"/>
</dbReference>
<dbReference type="EMBL" id="FOSN01000012">
    <property type="protein sequence ID" value="SFK61386.1"/>
    <property type="molecule type" value="Genomic_DNA"/>
</dbReference>
<keyword evidence="1 3" id="KW-0238">DNA-binding</keyword>
<feature type="modified residue" description="4-aspartylphosphate" evidence="2">
    <location>
        <position position="61"/>
    </location>
</feature>
<evidence type="ECO:0000313" key="7">
    <source>
        <dbReference type="Proteomes" id="UP000198755"/>
    </source>
</evidence>
<dbReference type="PROSITE" id="PS50110">
    <property type="entry name" value="RESPONSE_REGULATORY"/>
    <property type="match status" value="1"/>
</dbReference>
<keyword evidence="2" id="KW-0597">Phosphoprotein</keyword>
<dbReference type="Proteomes" id="UP000198755">
    <property type="component" value="Unassembled WGS sequence"/>
</dbReference>
<dbReference type="Gene3D" id="3.40.50.2300">
    <property type="match status" value="1"/>
</dbReference>
<name>A0A1I4B0K3_9HYPH</name>
<dbReference type="GO" id="GO:0000156">
    <property type="term" value="F:phosphorelay response regulator activity"/>
    <property type="evidence" value="ECO:0007669"/>
    <property type="project" value="TreeGrafter"/>
</dbReference>
<reference evidence="6 7" key="1">
    <citation type="submission" date="2016-10" db="EMBL/GenBank/DDBJ databases">
        <authorList>
            <person name="de Groot N.N."/>
        </authorList>
    </citation>
    <scope>NUCLEOTIDE SEQUENCE [LARGE SCALE GENOMIC DNA]</scope>
    <source>
        <strain evidence="6 7">NE2</strain>
    </source>
</reference>
<dbReference type="AlphaFoldDB" id="A0A1I4B0K3"/>
<dbReference type="InterPro" id="IPR001867">
    <property type="entry name" value="OmpR/PhoB-type_DNA-bd"/>
</dbReference>
<proteinExistence type="predicted"/>
<dbReference type="STRING" id="1612308.SAMN05444581_11229"/>
<evidence type="ECO:0000259" key="5">
    <source>
        <dbReference type="PROSITE" id="PS51755"/>
    </source>
</evidence>
<keyword evidence="7" id="KW-1185">Reference proteome</keyword>
<protein>
    <submittedName>
        <fullName evidence="6">Two-component system, OmpR family, response regulator</fullName>
    </submittedName>
</protein>
<dbReference type="Pfam" id="PF00072">
    <property type="entry name" value="Response_reg"/>
    <property type="match status" value="1"/>
</dbReference>
<evidence type="ECO:0000313" key="6">
    <source>
        <dbReference type="EMBL" id="SFK61386.1"/>
    </source>
</evidence>
<dbReference type="GO" id="GO:0005829">
    <property type="term" value="C:cytosol"/>
    <property type="evidence" value="ECO:0007669"/>
    <property type="project" value="TreeGrafter"/>
</dbReference>
<feature type="domain" description="OmpR/PhoB-type" evidence="5">
    <location>
        <begin position="134"/>
        <end position="232"/>
    </location>
</feature>
<gene>
    <name evidence="6" type="ORF">SAMN05444581_11229</name>
</gene>
<dbReference type="InterPro" id="IPR001789">
    <property type="entry name" value="Sig_transdc_resp-reg_receiver"/>
</dbReference>
<dbReference type="PANTHER" id="PTHR48111">
    <property type="entry name" value="REGULATOR OF RPOS"/>
    <property type="match status" value="1"/>
</dbReference>
<dbReference type="InterPro" id="IPR011006">
    <property type="entry name" value="CheY-like_superfamily"/>
</dbReference>
<evidence type="ECO:0000256" key="3">
    <source>
        <dbReference type="PROSITE-ProRule" id="PRU01091"/>
    </source>
</evidence>
<accession>A0A1I4B0K3</accession>
<dbReference type="Gene3D" id="1.10.10.10">
    <property type="entry name" value="Winged helix-like DNA-binding domain superfamily/Winged helix DNA-binding domain"/>
    <property type="match status" value="1"/>
</dbReference>
<dbReference type="GO" id="GO:0000976">
    <property type="term" value="F:transcription cis-regulatory region binding"/>
    <property type="evidence" value="ECO:0007669"/>
    <property type="project" value="TreeGrafter"/>
</dbReference>
<dbReference type="InterPro" id="IPR039420">
    <property type="entry name" value="WalR-like"/>
</dbReference>
<dbReference type="Pfam" id="PF00486">
    <property type="entry name" value="Trans_reg_C"/>
    <property type="match status" value="1"/>
</dbReference>
<dbReference type="SUPFAM" id="SSF52172">
    <property type="entry name" value="CheY-like"/>
    <property type="match status" value="1"/>
</dbReference>
<dbReference type="SMART" id="SM00862">
    <property type="entry name" value="Trans_reg_C"/>
    <property type="match status" value="1"/>
</dbReference>
<sequence>MLDIPNDNNNKPLLLVEDEADMAREIENELRSLGYCVEIATTEEEGLHAARVCSPALLIVDRMLSGSDSLSMVEALREEGIRSPVLFVSGLAAVDERIRGLKAGGDDYLTKPFAMGELAARVEALLRRSNEAPATLLRVGPLEIDLIARSARRGDRTLDLLPTEFKLLEYFMRYSGQTITRKMVLEDLWHYRSLPQTNLVDVHVGNLRRKMDVGGQPSLIRSVRGVGFMLDVDLEN</sequence>
<dbReference type="GO" id="GO:0006355">
    <property type="term" value="P:regulation of DNA-templated transcription"/>
    <property type="evidence" value="ECO:0007669"/>
    <property type="project" value="InterPro"/>
</dbReference>
<evidence type="ECO:0000256" key="1">
    <source>
        <dbReference type="ARBA" id="ARBA00023125"/>
    </source>
</evidence>
<evidence type="ECO:0000259" key="4">
    <source>
        <dbReference type="PROSITE" id="PS50110"/>
    </source>
</evidence>
<dbReference type="OrthoDB" id="9802426at2"/>
<dbReference type="CDD" id="cd00383">
    <property type="entry name" value="trans_reg_C"/>
    <property type="match status" value="1"/>
</dbReference>